<dbReference type="GeneID" id="32895894"/>
<feature type="transmembrane region" description="Helical" evidence="2">
    <location>
        <begin position="274"/>
        <end position="295"/>
    </location>
</feature>
<name>A0A2Z2HVJ5_9EURY</name>
<evidence type="ECO:0000313" key="4">
    <source>
        <dbReference type="Proteomes" id="UP000250088"/>
    </source>
</evidence>
<keyword evidence="2" id="KW-1133">Transmembrane helix</keyword>
<dbReference type="OrthoDB" id="313530at2157"/>
<dbReference type="AlphaFoldDB" id="A0A2Z2HVJ5"/>
<dbReference type="KEGG" id="naj:B1756_17435"/>
<evidence type="ECO:0000256" key="2">
    <source>
        <dbReference type="SAM" id="Phobius"/>
    </source>
</evidence>
<sequence>MAGDASPGESVDPDRPTSSSTTRPTTAPGSWRTIRTIVGRELRTLTRTRTVLLLGVALAAVLLGITWTGGGYLAGYLPTIVDLLTPLELLVPIVAVAFGYRAILDDDRRGELDVLETYPVSPVEYVLGVYVGRAIGLAVTIVIPLAIVAAAITLTGDDLVGVYATHEGADSPVLFGRFVALTVLFALVVLAVAIAISSVVSATRGALALSVVALVVLLVGLDLALVYGLAEGLLGDAALLHALAVSPLSAFRGLVLETTVVVAAGTGPQVASPLASVVGLLVWGVGALAVAVWGVGR</sequence>
<keyword evidence="4" id="KW-1185">Reference proteome</keyword>
<keyword evidence="2" id="KW-0472">Membrane</keyword>
<protein>
    <submittedName>
        <fullName evidence="3">Copper ABC transporter permease</fullName>
    </submittedName>
</protein>
<dbReference type="Pfam" id="PF12679">
    <property type="entry name" value="ABC2_membrane_2"/>
    <property type="match status" value="1"/>
</dbReference>
<proteinExistence type="predicted"/>
<feature type="region of interest" description="Disordered" evidence="1">
    <location>
        <begin position="1"/>
        <end position="29"/>
    </location>
</feature>
<dbReference type="GO" id="GO:0140359">
    <property type="term" value="F:ABC-type transporter activity"/>
    <property type="evidence" value="ECO:0007669"/>
    <property type="project" value="InterPro"/>
</dbReference>
<feature type="transmembrane region" description="Helical" evidence="2">
    <location>
        <begin position="174"/>
        <end position="200"/>
    </location>
</feature>
<keyword evidence="2" id="KW-0812">Transmembrane</keyword>
<feature type="transmembrane region" description="Helical" evidence="2">
    <location>
        <begin position="50"/>
        <end position="77"/>
    </location>
</feature>
<dbReference type="Proteomes" id="UP000250088">
    <property type="component" value="Chromosome"/>
</dbReference>
<feature type="compositionally biased region" description="Low complexity" evidence="1">
    <location>
        <begin position="16"/>
        <end position="26"/>
    </location>
</feature>
<reference evidence="4" key="1">
    <citation type="submission" date="2017-02" db="EMBL/GenBank/DDBJ databases">
        <title>Natronthermophilus aegyptiacus gen. nov.,sp. nov., an aerobic, extremely halophilic alkalithermophilic archaeon isolated from the athalassohaline Wadi An Natrun, Egypt.</title>
        <authorList>
            <person name="Zhao B."/>
        </authorList>
    </citation>
    <scope>NUCLEOTIDE SEQUENCE [LARGE SCALE GENOMIC DNA]</scope>
    <source>
        <strain evidence="4">JW/NM-HA 15</strain>
    </source>
</reference>
<evidence type="ECO:0000313" key="3">
    <source>
        <dbReference type="EMBL" id="ARS91326.1"/>
    </source>
</evidence>
<feature type="transmembrane region" description="Helical" evidence="2">
    <location>
        <begin position="207"/>
        <end position="230"/>
    </location>
</feature>
<feature type="transmembrane region" description="Helical" evidence="2">
    <location>
        <begin position="125"/>
        <end position="154"/>
    </location>
</feature>
<dbReference type="RefSeq" id="WP_086889694.1">
    <property type="nucleotide sequence ID" value="NZ_CP019893.1"/>
</dbReference>
<feature type="transmembrane region" description="Helical" evidence="2">
    <location>
        <begin position="83"/>
        <end position="104"/>
    </location>
</feature>
<dbReference type="EMBL" id="CP019893">
    <property type="protein sequence ID" value="ARS91326.1"/>
    <property type="molecule type" value="Genomic_DNA"/>
</dbReference>
<dbReference type="GO" id="GO:0005886">
    <property type="term" value="C:plasma membrane"/>
    <property type="evidence" value="ECO:0007669"/>
    <property type="project" value="UniProtKB-SubCell"/>
</dbReference>
<gene>
    <name evidence="3" type="ORF">B1756_17435</name>
</gene>
<evidence type="ECO:0000256" key="1">
    <source>
        <dbReference type="SAM" id="MobiDB-lite"/>
    </source>
</evidence>
<organism evidence="3 4">
    <name type="scientific">Natrarchaeobaculum aegyptiacum</name>
    <dbReference type="NCBI Taxonomy" id="745377"/>
    <lineage>
        <taxon>Archaea</taxon>
        <taxon>Methanobacteriati</taxon>
        <taxon>Methanobacteriota</taxon>
        <taxon>Stenosarchaea group</taxon>
        <taxon>Halobacteria</taxon>
        <taxon>Halobacteriales</taxon>
        <taxon>Natrialbaceae</taxon>
        <taxon>Natrarchaeobaculum</taxon>
    </lineage>
</organism>
<accession>A0A2Z2HVJ5</accession>